<feature type="transmembrane region" description="Helical" evidence="1">
    <location>
        <begin position="55"/>
        <end position="73"/>
    </location>
</feature>
<sequence>MEITTIFWFWIAIAALFALAELMTVTFFGLWMAIAAMVPALVVLIVPALSLAGQLLIWVVASLLCAWVWVRWIRSPPEKYLAEPLVGQQGILASALVPGETGKLLLSKPVQGRQEWPCISDESLPRQARVTVVAMIGEGQVKVTAI</sequence>
<name>A0A085JPC8_9GAMM</name>
<keyword evidence="1" id="KW-0472">Membrane</keyword>
<dbReference type="eggNOG" id="COG1585">
    <property type="taxonomic scope" value="Bacteria"/>
</dbReference>
<proteinExistence type="predicted"/>
<dbReference type="OrthoDB" id="6402862at2"/>
<dbReference type="Proteomes" id="UP000028602">
    <property type="component" value="Unassembled WGS sequence"/>
</dbReference>
<comment type="caution">
    <text evidence="2">The sequence shown here is derived from an EMBL/GenBank/DDBJ whole genome shotgun (WGS) entry which is preliminary data.</text>
</comment>
<keyword evidence="3" id="KW-1185">Reference proteome</keyword>
<protein>
    <submittedName>
        <fullName evidence="2">Putative membrane protease activity regulator</fullName>
    </submittedName>
</protein>
<keyword evidence="2" id="KW-0645">Protease</keyword>
<dbReference type="AlphaFoldDB" id="A0A085JPC8"/>
<gene>
    <name evidence="2" type="ORF">GTPT_0498</name>
</gene>
<accession>A0A085JPC8</accession>
<evidence type="ECO:0000313" key="2">
    <source>
        <dbReference type="EMBL" id="KFD22324.1"/>
    </source>
</evidence>
<dbReference type="InterPro" id="IPR012340">
    <property type="entry name" value="NA-bd_OB-fold"/>
</dbReference>
<keyword evidence="2" id="KW-0378">Hydrolase</keyword>
<evidence type="ECO:0000256" key="1">
    <source>
        <dbReference type="SAM" id="Phobius"/>
    </source>
</evidence>
<dbReference type="GO" id="GO:0008233">
    <property type="term" value="F:peptidase activity"/>
    <property type="evidence" value="ECO:0007669"/>
    <property type="project" value="UniProtKB-KW"/>
</dbReference>
<reference evidence="2 3" key="1">
    <citation type="submission" date="2014-05" db="EMBL/GenBank/DDBJ databases">
        <title>ATOL: Assembling a taxonomically balanced genome-scale reconstruction of the evolutionary history of the Enterobacteriaceae.</title>
        <authorList>
            <person name="Plunkett G.III."/>
            <person name="Neeno-Eckwall E.C."/>
            <person name="Glasner J.D."/>
            <person name="Perna N.T."/>
        </authorList>
    </citation>
    <scope>NUCLEOTIDE SEQUENCE [LARGE SCALE GENOMIC DNA]</scope>
    <source>
        <strain evidence="2 3">ATCC 33301</strain>
    </source>
</reference>
<feature type="transmembrane region" description="Helical" evidence="1">
    <location>
        <begin position="6"/>
        <end position="23"/>
    </location>
</feature>
<dbReference type="RefSeq" id="WP_029991273.1">
    <property type="nucleotide sequence ID" value="NZ_ATMJ01000047.1"/>
</dbReference>
<dbReference type="EMBL" id="JMPR01000008">
    <property type="protein sequence ID" value="KFD22324.1"/>
    <property type="molecule type" value="Genomic_DNA"/>
</dbReference>
<evidence type="ECO:0000313" key="3">
    <source>
        <dbReference type="Proteomes" id="UP000028602"/>
    </source>
</evidence>
<dbReference type="GO" id="GO:0006508">
    <property type="term" value="P:proteolysis"/>
    <property type="evidence" value="ECO:0007669"/>
    <property type="project" value="UniProtKB-KW"/>
</dbReference>
<keyword evidence="1" id="KW-0812">Transmembrane</keyword>
<keyword evidence="1" id="KW-1133">Transmembrane helix</keyword>
<dbReference type="Gene3D" id="2.40.50.140">
    <property type="entry name" value="Nucleic acid-binding proteins"/>
    <property type="match status" value="1"/>
</dbReference>
<organism evidence="2 3">
    <name type="scientific">Tatumella ptyseos ATCC 33301</name>
    <dbReference type="NCBI Taxonomy" id="1005995"/>
    <lineage>
        <taxon>Bacteria</taxon>
        <taxon>Pseudomonadati</taxon>
        <taxon>Pseudomonadota</taxon>
        <taxon>Gammaproteobacteria</taxon>
        <taxon>Enterobacterales</taxon>
        <taxon>Erwiniaceae</taxon>
        <taxon>Tatumella</taxon>
    </lineage>
</organism>